<reference evidence="1" key="2">
    <citation type="submission" date="2024-06" db="EMBL/GenBank/DDBJ databases">
        <authorList>
            <person name="Plum-Jensen L.E."/>
            <person name="Schramm A."/>
            <person name="Marshall I.P.G."/>
        </authorList>
    </citation>
    <scope>NUCLEOTIDE SEQUENCE</scope>
    <source>
        <strain evidence="1">Rat1</strain>
    </source>
</reference>
<dbReference type="KEGG" id="eaj:Q3M24_22670"/>
<name>A0AAU8LUU2_9BACT</name>
<proteinExistence type="predicted"/>
<accession>A0AAU8LUU2</accession>
<organism evidence="1">
    <name type="scientific">Candidatus Electrothrix aestuarii</name>
    <dbReference type="NCBI Taxonomy" id="3062594"/>
    <lineage>
        <taxon>Bacteria</taxon>
        <taxon>Pseudomonadati</taxon>
        <taxon>Thermodesulfobacteriota</taxon>
        <taxon>Desulfobulbia</taxon>
        <taxon>Desulfobulbales</taxon>
        <taxon>Desulfobulbaceae</taxon>
        <taxon>Candidatus Electrothrix</taxon>
    </lineage>
</organism>
<evidence type="ECO:0000313" key="1">
    <source>
        <dbReference type="EMBL" id="XCN73042.1"/>
    </source>
</evidence>
<dbReference type="EMBL" id="CP159373">
    <property type="protein sequence ID" value="XCN73042.1"/>
    <property type="molecule type" value="Genomic_DNA"/>
</dbReference>
<gene>
    <name evidence="1" type="ORF">Q3M24_22670</name>
</gene>
<sequence>MSFVINELASQDRRFHDLFSDVKNADSLSAVILASLMFGLAVARRVASDILTQRGQEEEVRLFCPKCGHAQA</sequence>
<reference evidence="1" key="1">
    <citation type="journal article" date="2024" name="Syst. Appl. Microbiol.">
        <title>First single-strain enrichments of Electrothrix cable bacteria, description of E. aestuarii sp. nov. and E. rattekaaiensis sp. nov., and proposal of a cable bacteria taxonomy following the rules of the SeqCode.</title>
        <authorList>
            <person name="Plum-Jensen L.E."/>
            <person name="Schramm A."/>
            <person name="Marshall I.P.G."/>
        </authorList>
    </citation>
    <scope>NUCLEOTIDE SEQUENCE</scope>
    <source>
        <strain evidence="1">Rat1</strain>
    </source>
</reference>
<dbReference type="AlphaFoldDB" id="A0AAU8LUU2"/>
<protein>
    <submittedName>
        <fullName evidence="1">Uncharacterized protein</fullName>
    </submittedName>
</protein>